<name>A0A7W6S1G4_9PROT</name>
<dbReference type="SUPFAM" id="SSF53756">
    <property type="entry name" value="UDP-Glycosyltransferase/glycogen phosphorylase"/>
    <property type="match status" value="1"/>
</dbReference>
<sequence length="418" mass="45513">MRVLIYSHDSFGLGHLRRCRRIAHALVGARKDLTALIISGSPIIGSFDFRARVDFVRVPGVVKLRNGNYTPLNLLIDIEQTLELRASIIQHTAMAFAPDVFIVDKEPLGLGGEVERALRRLKRRGTRLILGLREVMDSPERLRAEWARKRVMPALESLYDEIWIYGPDGFHDPLEGLDVPAAVREKLVFTGFQRTHAPSERVGPSEPPTAEPYVLITPGGGGDGADLIDWVLSAYEADPAIPLAPVFLLGPFMAAEDREGFGARVQALGRGVTLEFEAAPEYLIAGARAVVCMGGYNTFCEVLSFDKPALMVPRTEPREEQRVRAERAAALGLADLRVPEDDRGPETMARALRGLAWRRPPSAVLPDGWLDGLDILCRRVAGEPDGDMAAADLTTPVADQPVSEALAASPAVVGRGGP</sequence>
<comment type="caution">
    <text evidence="2">The sequence shown here is derived from an EMBL/GenBank/DDBJ whole genome shotgun (WGS) entry which is preliminary data.</text>
</comment>
<dbReference type="Proteomes" id="UP000555728">
    <property type="component" value="Unassembled WGS sequence"/>
</dbReference>
<gene>
    <name evidence="2" type="ORF">GGD88_002892</name>
</gene>
<dbReference type="EMBL" id="JACIGI010000028">
    <property type="protein sequence ID" value="MBB4287148.1"/>
    <property type="molecule type" value="Genomic_DNA"/>
</dbReference>
<dbReference type="AlphaFoldDB" id="A0A7W6S1G4"/>
<keyword evidence="2" id="KW-0808">Transferase</keyword>
<dbReference type="RefSeq" id="WP_184436605.1">
    <property type="nucleotide sequence ID" value="NZ_JACIGI010000028.1"/>
</dbReference>
<proteinExistence type="predicted"/>
<dbReference type="Gene3D" id="3.40.50.2000">
    <property type="entry name" value="Glycogen Phosphorylase B"/>
    <property type="match status" value="1"/>
</dbReference>
<protein>
    <submittedName>
        <fullName evidence="2">Putative glycosyltransferase</fullName>
    </submittedName>
</protein>
<reference evidence="2 3" key="1">
    <citation type="submission" date="2020-08" db="EMBL/GenBank/DDBJ databases">
        <title>Genome sequencing of Purple Non-Sulfur Bacteria from various extreme environments.</title>
        <authorList>
            <person name="Mayer M."/>
        </authorList>
    </citation>
    <scope>NUCLEOTIDE SEQUENCE [LARGE SCALE GENOMIC DNA]</scope>
    <source>
        <strain evidence="2 3">JA135</strain>
    </source>
</reference>
<organism evidence="2 3">
    <name type="scientific">Roseospira goensis</name>
    <dbReference type="NCBI Taxonomy" id="391922"/>
    <lineage>
        <taxon>Bacteria</taxon>
        <taxon>Pseudomonadati</taxon>
        <taxon>Pseudomonadota</taxon>
        <taxon>Alphaproteobacteria</taxon>
        <taxon>Rhodospirillales</taxon>
        <taxon>Rhodospirillaceae</taxon>
        <taxon>Roseospira</taxon>
    </lineage>
</organism>
<feature type="domain" description="Glycosyl transferase family 28 C-terminal" evidence="1">
    <location>
        <begin position="274"/>
        <end position="353"/>
    </location>
</feature>
<evidence type="ECO:0000313" key="2">
    <source>
        <dbReference type="EMBL" id="MBB4287148.1"/>
    </source>
</evidence>
<evidence type="ECO:0000259" key="1">
    <source>
        <dbReference type="Pfam" id="PF04101"/>
    </source>
</evidence>
<dbReference type="GO" id="GO:0016758">
    <property type="term" value="F:hexosyltransferase activity"/>
    <property type="evidence" value="ECO:0007669"/>
    <property type="project" value="InterPro"/>
</dbReference>
<dbReference type="PANTHER" id="PTHR21015:SF28">
    <property type="entry name" value="SLL1722 PROTEIN"/>
    <property type="match status" value="1"/>
</dbReference>
<dbReference type="PANTHER" id="PTHR21015">
    <property type="entry name" value="UDP-N-ACETYLGLUCOSAMINE--N-ACETYLMURAMYL-(PENTAPEPTIDE) PYROPHOSPHORYL-UNDECAPRENOL N-ACETYLGLUCOSAMINE TRANSFERASE 1"/>
    <property type="match status" value="1"/>
</dbReference>
<keyword evidence="3" id="KW-1185">Reference proteome</keyword>
<accession>A0A7W6S1G4</accession>
<dbReference type="InterPro" id="IPR007235">
    <property type="entry name" value="Glyco_trans_28_C"/>
</dbReference>
<evidence type="ECO:0000313" key="3">
    <source>
        <dbReference type="Proteomes" id="UP000555728"/>
    </source>
</evidence>
<dbReference type="Pfam" id="PF04101">
    <property type="entry name" value="Glyco_tran_28_C"/>
    <property type="match status" value="1"/>
</dbReference>